<keyword evidence="3" id="KW-0472">Membrane</keyword>
<dbReference type="InterPro" id="IPR009830">
    <property type="entry name" value="LppX/LprAFG"/>
</dbReference>
<reference evidence="5 6" key="1">
    <citation type="submission" date="2019-02" db="EMBL/GenBank/DDBJ databases">
        <title>Draft genome sequence of Amycolatopsis sp. 8-3EHSu isolated from roots of Suaeda maritima.</title>
        <authorList>
            <person name="Duangmal K."/>
            <person name="Chantavorakit T."/>
        </authorList>
    </citation>
    <scope>NUCLEOTIDE SEQUENCE [LARGE SCALE GENOMIC DNA]</scope>
    <source>
        <strain evidence="5 6">8-3EHSu</strain>
    </source>
</reference>
<protein>
    <submittedName>
        <fullName evidence="5">LppX_LprAFG lipoprotein</fullName>
    </submittedName>
</protein>
<evidence type="ECO:0000256" key="2">
    <source>
        <dbReference type="ARBA" id="ARBA00009194"/>
    </source>
</evidence>
<evidence type="ECO:0000256" key="3">
    <source>
        <dbReference type="ARBA" id="ARBA00022475"/>
    </source>
</evidence>
<dbReference type="GO" id="GO:0030313">
    <property type="term" value="C:cell envelope"/>
    <property type="evidence" value="ECO:0007669"/>
    <property type="project" value="UniProtKB-SubCell"/>
</dbReference>
<comment type="caution">
    <text evidence="5">The sequence shown here is derived from an EMBL/GenBank/DDBJ whole genome shotgun (WGS) entry which is preliminary data.</text>
</comment>
<dbReference type="OrthoDB" id="3635284at2"/>
<name>A0A4Q7J4R7_9PSEU</name>
<dbReference type="Pfam" id="PF07161">
    <property type="entry name" value="LppX_LprAFG"/>
    <property type="match status" value="1"/>
</dbReference>
<dbReference type="PROSITE" id="PS51257">
    <property type="entry name" value="PROKAR_LIPOPROTEIN"/>
    <property type="match status" value="1"/>
</dbReference>
<dbReference type="InterPro" id="IPR029046">
    <property type="entry name" value="LolA/LolB/LppX"/>
</dbReference>
<evidence type="ECO:0000313" key="6">
    <source>
        <dbReference type="Proteomes" id="UP000292003"/>
    </source>
</evidence>
<comment type="subcellular location">
    <subcellularLocation>
        <location evidence="1">Cell envelope</location>
    </subcellularLocation>
</comment>
<evidence type="ECO:0000256" key="1">
    <source>
        <dbReference type="ARBA" id="ARBA00004196"/>
    </source>
</evidence>
<dbReference type="CDD" id="cd16334">
    <property type="entry name" value="LppX-like"/>
    <property type="match status" value="1"/>
</dbReference>
<comment type="similarity">
    <text evidence="2">Belongs to the LppX/LprAFG lipoprotein family.</text>
</comment>
<dbReference type="SUPFAM" id="SSF89392">
    <property type="entry name" value="Prokaryotic lipoproteins and lipoprotein localization factors"/>
    <property type="match status" value="1"/>
</dbReference>
<keyword evidence="4" id="KW-0732">Signal</keyword>
<feature type="chain" id="PRO_5020326679" evidence="4">
    <location>
        <begin position="21"/>
        <end position="228"/>
    </location>
</feature>
<dbReference type="RefSeq" id="WP_130476298.1">
    <property type="nucleotide sequence ID" value="NZ_SFCC01000008.1"/>
</dbReference>
<dbReference type="AlphaFoldDB" id="A0A4Q7J4R7"/>
<organism evidence="5 6">
    <name type="scientific">Amycolatopsis suaedae</name>
    <dbReference type="NCBI Taxonomy" id="2510978"/>
    <lineage>
        <taxon>Bacteria</taxon>
        <taxon>Bacillati</taxon>
        <taxon>Actinomycetota</taxon>
        <taxon>Actinomycetes</taxon>
        <taxon>Pseudonocardiales</taxon>
        <taxon>Pseudonocardiaceae</taxon>
        <taxon>Amycolatopsis</taxon>
    </lineage>
</organism>
<dbReference type="Gene3D" id="2.50.20.20">
    <property type="match status" value="1"/>
</dbReference>
<feature type="signal peptide" evidence="4">
    <location>
        <begin position="1"/>
        <end position="20"/>
    </location>
</feature>
<gene>
    <name evidence="5" type="ORF">EWH70_16410</name>
</gene>
<keyword evidence="3" id="KW-1003">Cell membrane</keyword>
<evidence type="ECO:0000256" key="4">
    <source>
        <dbReference type="SAM" id="SignalP"/>
    </source>
</evidence>
<accession>A0A4Q7J4R7</accession>
<sequence length="228" mass="23986">MRSMSRIVVVLLLVSGCASAPDTSEPMPGAAELTAAAARSLSVPRPVRFTYGASGVLPGMLVNSAEGQARPADGPHGWAKGTVALQRPTDQVTLGFELSGDTLMLADESGLATRAPLPSLTPASLRDPARGLPRLLSGAARARTEAKEKLENVPAYRVTAKVPADVVTAVLPAVNTEVDVKFWISEAPSRELVRVWLQVPPPERGQGAAVMLELALKWDQGSFTSEEG</sequence>
<keyword evidence="6" id="KW-1185">Reference proteome</keyword>
<dbReference type="Proteomes" id="UP000292003">
    <property type="component" value="Unassembled WGS sequence"/>
</dbReference>
<proteinExistence type="inferred from homology"/>
<keyword evidence="5" id="KW-0449">Lipoprotein</keyword>
<evidence type="ECO:0000313" key="5">
    <source>
        <dbReference type="EMBL" id="RZQ62560.1"/>
    </source>
</evidence>
<dbReference type="EMBL" id="SFCC01000008">
    <property type="protein sequence ID" value="RZQ62560.1"/>
    <property type="molecule type" value="Genomic_DNA"/>
</dbReference>